<evidence type="ECO:0000313" key="1">
    <source>
        <dbReference type="EMBL" id="GME92564.1"/>
    </source>
</evidence>
<dbReference type="Proteomes" id="UP001165101">
    <property type="component" value="Unassembled WGS sequence"/>
</dbReference>
<reference evidence="1" key="1">
    <citation type="submission" date="2023-04" db="EMBL/GenBank/DDBJ databases">
        <title>Candida boidinii NBRC 1967.</title>
        <authorList>
            <person name="Ichikawa N."/>
            <person name="Sato H."/>
            <person name="Tonouchi N."/>
        </authorList>
    </citation>
    <scope>NUCLEOTIDE SEQUENCE</scope>
    <source>
        <strain evidence="1">NBRC 1967</strain>
    </source>
</reference>
<evidence type="ECO:0000313" key="2">
    <source>
        <dbReference type="Proteomes" id="UP001165101"/>
    </source>
</evidence>
<organism evidence="1 2">
    <name type="scientific">Candida boidinii</name>
    <name type="common">Yeast</name>
    <dbReference type="NCBI Taxonomy" id="5477"/>
    <lineage>
        <taxon>Eukaryota</taxon>
        <taxon>Fungi</taxon>
        <taxon>Dikarya</taxon>
        <taxon>Ascomycota</taxon>
        <taxon>Saccharomycotina</taxon>
        <taxon>Pichiomycetes</taxon>
        <taxon>Pichiales</taxon>
        <taxon>Pichiaceae</taxon>
        <taxon>Ogataea</taxon>
        <taxon>Ogataea/Candida clade</taxon>
    </lineage>
</organism>
<comment type="caution">
    <text evidence="1">The sequence shown here is derived from an EMBL/GenBank/DDBJ whole genome shotgun (WGS) entry which is preliminary data.</text>
</comment>
<proteinExistence type="predicted"/>
<dbReference type="EMBL" id="BSXV01001358">
    <property type="protein sequence ID" value="GME92564.1"/>
    <property type="molecule type" value="Genomic_DNA"/>
</dbReference>
<sequence>MLEIVRIHGKMIPRSDKPDFGNGKSTSGSSSSSSGKKAIALYSFDAQQPGDLPFKKGDVITIIQRSDSTDDWWTGRNNGKEGIFPANYVELV</sequence>
<protein>
    <submittedName>
        <fullName evidence="1">Unnamed protein product</fullName>
    </submittedName>
</protein>
<name>A0ACB5TP36_CANBO</name>
<gene>
    <name evidence="1" type="ORF">Cboi01_000279500</name>
</gene>
<keyword evidence="2" id="KW-1185">Reference proteome</keyword>
<accession>A0ACB5TP36</accession>